<comment type="caution">
    <text evidence="1">The sequence shown here is derived from an EMBL/GenBank/DDBJ whole genome shotgun (WGS) entry which is preliminary data.</text>
</comment>
<evidence type="ECO:0000313" key="1">
    <source>
        <dbReference type="EMBL" id="OIO30568.1"/>
    </source>
</evidence>
<accession>A0A1J4V3L9</accession>
<dbReference type="EMBL" id="MNVN01000015">
    <property type="protein sequence ID" value="OIO30568.1"/>
    <property type="molecule type" value="Genomic_DNA"/>
</dbReference>
<evidence type="ECO:0000313" key="2">
    <source>
        <dbReference type="Proteomes" id="UP000181992"/>
    </source>
</evidence>
<reference evidence="1 2" key="1">
    <citation type="journal article" date="2016" name="Environ. Microbiol.">
        <title>Genomic resolution of a cold subsurface aquifer community provides metabolic insights for novel microbes adapted to high CO concentrations.</title>
        <authorList>
            <person name="Probst A.J."/>
            <person name="Castelle C.J."/>
            <person name="Singh A."/>
            <person name="Brown C.T."/>
            <person name="Anantharaman K."/>
            <person name="Sharon I."/>
            <person name="Hug L.A."/>
            <person name="Burstein D."/>
            <person name="Emerson J.B."/>
            <person name="Thomas B.C."/>
            <person name="Banfield J.F."/>
        </authorList>
    </citation>
    <scope>NUCLEOTIDE SEQUENCE [LARGE SCALE GENOMIC DNA]</scope>
    <source>
        <strain evidence="1">CG1_02_43_90</strain>
    </source>
</reference>
<dbReference type="AlphaFoldDB" id="A0A1J4V3L9"/>
<protein>
    <submittedName>
        <fullName evidence="1">Uncharacterized protein</fullName>
    </submittedName>
</protein>
<proteinExistence type="predicted"/>
<gene>
    <name evidence="1" type="ORF">AUJ77_02030</name>
</gene>
<organism evidence="1 2">
    <name type="scientific">Candidatus Nomurabacteria bacterium CG1_02_43_90</name>
    <dbReference type="NCBI Taxonomy" id="1805281"/>
    <lineage>
        <taxon>Bacteria</taxon>
        <taxon>Candidatus Nomuraibacteriota</taxon>
    </lineage>
</organism>
<name>A0A1J4V3L9_9BACT</name>
<sequence length="145" mass="17103">MRYAKFLREATAWLRGATGVDYFAMDEVLKHNPSATQLRVIIPARLDSYIQDYYTNWFHEPVTKNDIENLSIILKRIKEMNPASLLEMRYKIITQEHYNLRHDQEVTYSDEVYAFQVNESTDTQDTVDKSRNAGVPITLHKKYQI</sequence>
<dbReference type="STRING" id="1805281.AUJ77_02030"/>
<dbReference type="Proteomes" id="UP000181992">
    <property type="component" value="Unassembled WGS sequence"/>
</dbReference>